<keyword evidence="2" id="KW-0808">Transferase</keyword>
<dbReference type="GO" id="GO:0016747">
    <property type="term" value="F:acyltransferase activity, transferring groups other than amino-acyl groups"/>
    <property type="evidence" value="ECO:0007669"/>
    <property type="project" value="InterPro"/>
</dbReference>
<name>A0A2C9EH28_PSEPH</name>
<organism evidence="2 3">
    <name type="scientific">Pseudomonas protegens (strain DSM 19095 / LMG 27888 / CFBP 6595 / CHA0)</name>
    <dbReference type="NCBI Taxonomy" id="1124983"/>
    <lineage>
        <taxon>Bacteria</taxon>
        <taxon>Pseudomonadati</taxon>
        <taxon>Pseudomonadota</taxon>
        <taxon>Gammaproteobacteria</taxon>
        <taxon>Pseudomonadales</taxon>
        <taxon>Pseudomonadaceae</taxon>
        <taxon>Pseudomonas</taxon>
    </lineage>
</organism>
<evidence type="ECO:0000313" key="2">
    <source>
        <dbReference type="EMBL" id="AGL82935.1"/>
    </source>
</evidence>
<dbReference type="Pfam" id="PF00583">
    <property type="entry name" value="Acetyltransf_1"/>
    <property type="match status" value="1"/>
</dbReference>
<dbReference type="Gene3D" id="3.40.630.30">
    <property type="match status" value="1"/>
</dbReference>
<protein>
    <submittedName>
        <fullName evidence="2">Acetyltransferase, GNAT family</fullName>
    </submittedName>
</protein>
<evidence type="ECO:0000313" key="3">
    <source>
        <dbReference type="Proteomes" id="UP000013940"/>
    </source>
</evidence>
<feature type="domain" description="N-acetyltransferase" evidence="1">
    <location>
        <begin position="28"/>
        <end position="195"/>
    </location>
</feature>
<proteinExistence type="predicted"/>
<evidence type="ECO:0000259" key="1">
    <source>
        <dbReference type="PROSITE" id="PS51186"/>
    </source>
</evidence>
<dbReference type="InterPro" id="IPR000182">
    <property type="entry name" value="GNAT_dom"/>
</dbReference>
<dbReference type="CDD" id="cd04301">
    <property type="entry name" value="NAT_SF"/>
    <property type="match status" value="1"/>
</dbReference>
<dbReference type="AlphaFoldDB" id="A0A2C9EH28"/>
<dbReference type="KEGG" id="pprc:PFLCHA0_c11430"/>
<reference evidence="3" key="1">
    <citation type="journal article" date="2014" name="Genome Announc.">
        <title>Full-genome sequence of the plant growth-promoting bacterium Pseudomonas protegens CHA0.</title>
        <authorList>
            <person name="Jousset A."/>
            <person name="Schuldes J."/>
            <person name="Keel C."/>
            <person name="Maurhofer M."/>
            <person name="Daniel R."/>
            <person name="Scheu S."/>
            <person name="Thuermer A."/>
        </authorList>
    </citation>
    <scope>NUCLEOTIDE SEQUENCE [LARGE SCALE GENOMIC DNA]</scope>
    <source>
        <strain evidence="3">DSM 19095 / LMG 27888 / CFBP 6595 / CHA0</strain>
    </source>
</reference>
<dbReference type="eggNOG" id="COG3153">
    <property type="taxonomic scope" value="Bacteria"/>
</dbReference>
<dbReference type="InterPro" id="IPR016181">
    <property type="entry name" value="Acyl_CoA_acyltransferase"/>
</dbReference>
<sequence>MISLCPLVTARSPSGAAPMLHPRLLGEDDIPLLKWIDRAEVIDEFYRLCNGQLSCYAQHEVVQGWPEGEAEHDALILQQCYRRGGWLYGVFDGPALVAAVVVDCLPIACAGLDLRQLKFLHVSQAYRGLGLGRQLFALAREQALVLGGQGLYVSATPSRHTVDFYMRLGCELLATPDPQLLRIEPEDIHLYLRLA</sequence>
<dbReference type="SUPFAM" id="SSF55729">
    <property type="entry name" value="Acyl-CoA N-acyltransferases (Nat)"/>
    <property type="match status" value="1"/>
</dbReference>
<dbReference type="EMBL" id="CP003190">
    <property type="protein sequence ID" value="AGL82935.1"/>
    <property type="molecule type" value="Genomic_DNA"/>
</dbReference>
<gene>
    <name evidence="2" type="ORF">PFLCHA0_c11430</name>
</gene>
<dbReference type="PROSITE" id="PS51186">
    <property type="entry name" value="GNAT"/>
    <property type="match status" value="1"/>
</dbReference>
<dbReference type="Proteomes" id="UP000013940">
    <property type="component" value="Chromosome"/>
</dbReference>
<accession>A0A2C9EH28</accession>
<dbReference type="HOGENOM" id="CLU_130337_0_0_6"/>